<reference evidence="2" key="1">
    <citation type="journal article" date="2019" name="Nat. Commun.">
        <title>The genome of broomcorn millet.</title>
        <authorList>
            <person name="Zou C."/>
            <person name="Miki D."/>
            <person name="Li D."/>
            <person name="Tang Q."/>
            <person name="Xiao L."/>
            <person name="Rajput S."/>
            <person name="Deng P."/>
            <person name="Jia W."/>
            <person name="Huang R."/>
            <person name="Zhang M."/>
            <person name="Sun Y."/>
            <person name="Hu J."/>
            <person name="Fu X."/>
            <person name="Schnable P.S."/>
            <person name="Li F."/>
            <person name="Zhang H."/>
            <person name="Feng B."/>
            <person name="Zhu X."/>
            <person name="Liu R."/>
            <person name="Schnable J.C."/>
            <person name="Zhu J.-K."/>
            <person name="Zhang H."/>
        </authorList>
    </citation>
    <scope>NUCLEOTIDE SEQUENCE [LARGE SCALE GENOMIC DNA]</scope>
</reference>
<dbReference type="AlphaFoldDB" id="A0A3L6PG18"/>
<keyword evidence="2" id="KW-1185">Reference proteome</keyword>
<evidence type="ECO:0000313" key="2">
    <source>
        <dbReference type="Proteomes" id="UP000275267"/>
    </source>
</evidence>
<comment type="caution">
    <text evidence="1">The sequence shown here is derived from an EMBL/GenBank/DDBJ whole genome shotgun (WGS) entry which is preliminary data.</text>
</comment>
<evidence type="ECO:0000313" key="1">
    <source>
        <dbReference type="EMBL" id="RLM55311.1"/>
    </source>
</evidence>
<protein>
    <submittedName>
        <fullName evidence="1">Uncharacterized protein</fullName>
    </submittedName>
</protein>
<accession>A0A3L6PG18</accession>
<name>A0A3L6PG18_PANMI</name>
<gene>
    <name evidence="1" type="ORF">C2845_PM10G15060</name>
</gene>
<sequence>MASFNFTIAVPDEGTTFAFGSWFCIANGRGGFNSDLVEIREPMTSALASCHDIDDLANDLVGI</sequence>
<dbReference type="EMBL" id="PQIB02000018">
    <property type="protein sequence ID" value="RLM55311.1"/>
    <property type="molecule type" value="Genomic_DNA"/>
</dbReference>
<dbReference type="Proteomes" id="UP000275267">
    <property type="component" value="Unassembled WGS sequence"/>
</dbReference>
<proteinExistence type="predicted"/>
<organism evidence="1 2">
    <name type="scientific">Panicum miliaceum</name>
    <name type="common">Proso millet</name>
    <name type="synonym">Broomcorn millet</name>
    <dbReference type="NCBI Taxonomy" id="4540"/>
    <lineage>
        <taxon>Eukaryota</taxon>
        <taxon>Viridiplantae</taxon>
        <taxon>Streptophyta</taxon>
        <taxon>Embryophyta</taxon>
        <taxon>Tracheophyta</taxon>
        <taxon>Spermatophyta</taxon>
        <taxon>Magnoliopsida</taxon>
        <taxon>Liliopsida</taxon>
        <taxon>Poales</taxon>
        <taxon>Poaceae</taxon>
        <taxon>PACMAD clade</taxon>
        <taxon>Panicoideae</taxon>
        <taxon>Panicodae</taxon>
        <taxon>Paniceae</taxon>
        <taxon>Panicinae</taxon>
        <taxon>Panicum</taxon>
        <taxon>Panicum sect. Panicum</taxon>
    </lineage>
</organism>